<sequence length="153" mass="17428">MLTKTLWHKLLIVGIAIVILTSLVRALYNDNASWQQVSAVNLFTKMTIAIEQLEWQWQNEGRPLSLFFKPQNAMQGFEIEFNKDGTIRIDKSIEGCKTLLTWLMNEKSFNNSVKVTTTISEGNGMIANDVICNFEYVGRQIHYHIGSGELTSK</sequence>
<protein>
    <submittedName>
        <fullName evidence="1">Uncharacterized protein</fullName>
    </submittedName>
</protein>
<dbReference type="Proteomes" id="UP001253545">
    <property type="component" value="Unassembled WGS sequence"/>
</dbReference>
<evidence type="ECO:0000313" key="2">
    <source>
        <dbReference type="Proteomes" id="UP001253545"/>
    </source>
</evidence>
<dbReference type="EMBL" id="JAVRHX010000003">
    <property type="protein sequence ID" value="MDT0595651.1"/>
    <property type="molecule type" value="Genomic_DNA"/>
</dbReference>
<proteinExistence type="predicted"/>
<dbReference type="RefSeq" id="WP_311369167.1">
    <property type="nucleotide sequence ID" value="NZ_JAVRHX010000003.1"/>
</dbReference>
<evidence type="ECO:0000313" key="1">
    <source>
        <dbReference type="EMBL" id="MDT0595651.1"/>
    </source>
</evidence>
<reference evidence="1 2" key="1">
    <citation type="submission" date="2023-09" db="EMBL/GenBank/DDBJ databases">
        <authorList>
            <person name="Rey-Velasco X."/>
        </authorList>
    </citation>
    <scope>NUCLEOTIDE SEQUENCE [LARGE SCALE GENOMIC DNA]</scope>
    <source>
        <strain evidence="1 2">P117</strain>
    </source>
</reference>
<name>A0ABU2ZSP3_9ALTE</name>
<keyword evidence="2" id="KW-1185">Reference proteome</keyword>
<comment type="caution">
    <text evidence="1">The sequence shown here is derived from an EMBL/GenBank/DDBJ whole genome shotgun (WGS) entry which is preliminary data.</text>
</comment>
<gene>
    <name evidence="1" type="ORF">RM552_12405</name>
</gene>
<organism evidence="1 2">
    <name type="scientific">Glaciecola petra</name>
    <dbReference type="NCBI Taxonomy" id="3075602"/>
    <lineage>
        <taxon>Bacteria</taxon>
        <taxon>Pseudomonadati</taxon>
        <taxon>Pseudomonadota</taxon>
        <taxon>Gammaproteobacteria</taxon>
        <taxon>Alteromonadales</taxon>
        <taxon>Alteromonadaceae</taxon>
        <taxon>Glaciecola</taxon>
    </lineage>
</organism>
<accession>A0ABU2ZSP3</accession>